<feature type="transmembrane region" description="Helical" evidence="9">
    <location>
        <begin position="86"/>
        <end position="115"/>
    </location>
</feature>
<evidence type="ECO:0000259" key="10">
    <source>
        <dbReference type="PROSITE" id="PS50893"/>
    </source>
</evidence>
<feature type="transmembrane region" description="Helical" evidence="9">
    <location>
        <begin position="57"/>
        <end position="79"/>
    </location>
</feature>
<dbReference type="CDD" id="cd06581">
    <property type="entry name" value="TM_PBP1_LivM_like"/>
    <property type="match status" value="1"/>
</dbReference>
<accession>A0A6J7UF72</accession>
<evidence type="ECO:0000313" key="11">
    <source>
        <dbReference type="EMBL" id="CAB4725401.1"/>
    </source>
</evidence>
<dbReference type="InterPro" id="IPR043428">
    <property type="entry name" value="LivM-like"/>
</dbReference>
<dbReference type="AlphaFoldDB" id="A0A6J7UF72"/>
<organism evidence="16">
    <name type="scientific">freshwater metagenome</name>
    <dbReference type="NCBI Taxonomy" id="449393"/>
    <lineage>
        <taxon>unclassified sequences</taxon>
        <taxon>metagenomes</taxon>
        <taxon>ecological metagenomes</taxon>
    </lineage>
</organism>
<gene>
    <name evidence="11" type="ORF">UFOPK2602_02032</name>
    <name evidence="12" type="ORF">UFOPK2806_01828</name>
    <name evidence="13" type="ORF">UFOPK3001_00217</name>
    <name evidence="14" type="ORF">UFOPK3417_00795</name>
    <name evidence="15" type="ORF">UFOPK3954_00308</name>
    <name evidence="16" type="ORF">UFOPK4306_01331</name>
</gene>
<dbReference type="PROSITE" id="PS50893">
    <property type="entry name" value="ABC_TRANSPORTER_2"/>
    <property type="match status" value="1"/>
</dbReference>
<proteinExistence type="predicted"/>
<feature type="transmembrane region" description="Helical" evidence="9">
    <location>
        <begin position="186"/>
        <end position="209"/>
    </location>
</feature>
<dbReference type="EMBL" id="CAFBLR010000060">
    <property type="protein sequence ID" value="CAB4871987.1"/>
    <property type="molecule type" value="Genomic_DNA"/>
</dbReference>
<evidence type="ECO:0000256" key="6">
    <source>
        <dbReference type="ARBA" id="ARBA00022840"/>
    </source>
</evidence>
<evidence type="ECO:0000313" key="14">
    <source>
        <dbReference type="EMBL" id="CAB4871987.1"/>
    </source>
</evidence>
<evidence type="ECO:0000256" key="5">
    <source>
        <dbReference type="ARBA" id="ARBA00022741"/>
    </source>
</evidence>
<dbReference type="InterPro" id="IPR001851">
    <property type="entry name" value="ABC_transp_permease"/>
</dbReference>
<evidence type="ECO:0000313" key="15">
    <source>
        <dbReference type="EMBL" id="CAB4977154.1"/>
    </source>
</evidence>
<dbReference type="GO" id="GO:0005524">
    <property type="term" value="F:ATP binding"/>
    <property type="evidence" value="ECO:0007669"/>
    <property type="project" value="UniProtKB-KW"/>
</dbReference>
<evidence type="ECO:0000256" key="2">
    <source>
        <dbReference type="ARBA" id="ARBA00022448"/>
    </source>
</evidence>
<dbReference type="Gene3D" id="3.40.50.300">
    <property type="entry name" value="P-loop containing nucleotide triphosphate hydrolases"/>
    <property type="match status" value="1"/>
</dbReference>
<keyword evidence="3" id="KW-1003">Cell membrane</keyword>
<keyword evidence="7 9" id="KW-1133">Transmembrane helix</keyword>
<dbReference type="InterPro" id="IPR003593">
    <property type="entry name" value="AAA+_ATPase"/>
</dbReference>
<dbReference type="CDD" id="cd03219">
    <property type="entry name" value="ABC_Mj1267_LivG_branched"/>
    <property type="match status" value="1"/>
</dbReference>
<dbReference type="GO" id="GO:0016887">
    <property type="term" value="F:ATP hydrolysis activity"/>
    <property type="evidence" value="ECO:0007669"/>
    <property type="project" value="InterPro"/>
</dbReference>
<dbReference type="GO" id="GO:0005886">
    <property type="term" value="C:plasma membrane"/>
    <property type="evidence" value="ECO:0007669"/>
    <property type="project" value="UniProtKB-SubCell"/>
</dbReference>
<dbReference type="Pfam" id="PF00005">
    <property type="entry name" value="ABC_tran"/>
    <property type="match status" value="1"/>
</dbReference>
<feature type="transmembrane region" description="Helical" evidence="9">
    <location>
        <begin position="263"/>
        <end position="281"/>
    </location>
</feature>
<dbReference type="GO" id="GO:0015658">
    <property type="term" value="F:branched-chain amino acid transmembrane transporter activity"/>
    <property type="evidence" value="ECO:0007669"/>
    <property type="project" value="InterPro"/>
</dbReference>
<dbReference type="InterPro" id="IPR051120">
    <property type="entry name" value="ABC_AA/LPS_Transport"/>
</dbReference>
<evidence type="ECO:0000256" key="7">
    <source>
        <dbReference type="ARBA" id="ARBA00022989"/>
    </source>
</evidence>
<evidence type="ECO:0000313" key="16">
    <source>
        <dbReference type="EMBL" id="CAB5063942.1"/>
    </source>
</evidence>
<feature type="domain" description="ABC transporter" evidence="10">
    <location>
        <begin position="345"/>
        <end position="592"/>
    </location>
</feature>
<evidence type="ECO:0000313" key="12">
    <source>
        <dbReference type="EMBL" id="CAB4763140.1"/>
    </source>
</evidence>
<dbReference type="EMBL" id="CAFBQP010000047">
    <property type="protein sequence ID" value="CAB5063942.1"/>
    <property type="molecule type" value="Genomic_DNA"/>
</dbReference>
<keyword evidence="5" id="KW-0547">Nucleotide-binding</keyword>
<dbReference type="PANTHER" id="PTHR45772:SF9">
    <property type="entry name" value="CONSERVED COMPONENT OF ABC TRANSPORTER FOR NATURAL AMINO ACIDS"/>
    <property type="match status" value="1"/>
</dbReference>
<evidence type="ECO:0000256" key="8">
    <source>
        <dbReference type="ARBA" id="ARBA00023136"/>
    </source>
</evidence>
<evidence type="ECO:0000256" key="3">
    <source>
        <dbReference type="ARBA" id="ARBA00022475"/>
    </source>
</evidence>
<dbReference type="EMBL" id="CAFBON010000019">
    <property type="protein sequence ID" value="CAB4977154.1"/>
    <property type="molecule type" value="Genomic_DNA"/>
</dbReference>
<evidence type="ECO:0000313" key="13">
    <source>
        <dbReference type="EMBL" id="CAB4790679.1"/>
    </source>
</evidence>
<dbReference type="Pfam" id="PF02653">
    <property type="entry name" value="BPD_transp_2"/>
    <property type="match status" value="1"/>
</dbReference>
<dbReference type="InterPro" id="IPR027417">
    <property type="entry name" value="P-loop_NTPase"/>
</dbReference>
<name>A0A6J7UF72_9ZZZZ</name>
<feature type="transmembrane region" description="Helical" evidence="9">
    <location>
        <begin position="215"/>
        <end position="235"/>
    </location>
</feature>
<dbReference type="SMART" id="SM00382">
    <property type="entry name" value="AAA"/>
    <property type="match status" value="1"/>
</dbReference>
<keyword evidence="6" id="KW-0067">ATP-binding</keyword>
<reference evidence="16" key="1">
    <citation type="submission" date="2020-05" db="EMBL/GenBank/DDBJ databases">
        <authorList>
            <person name="Chiriac C."/>
            <person name="Salcher M."/>
            <person name="Ghai R."/>
            <person name="Kavagutti S V."/>
        </authorList>
    </citation>
    <scope>NUCLEOTIDE SEQUENCE</scope>
</reference>
<dbReference type="InterPro" id="IPR003439">
    <property type="entry name" value="ABC_transporter-like_ATP-bd"/>
</dbReference>
<keyword evidence="8 9" id="KW-0472">Membrane</keyword>
<dbReference type="EMBL" id="CAEZXX010000182">
    <property type="protein sequence ID" value="CAB4725401.1"/>
    <property type="molecule type" value="Genomic_DNA"/>
</dbReference>
<dbReference type="PANTHER" id="PTHR45772">
    <property type="entry name" value="CONSERVED COMPONENT OF ABC TRANSPORTER FOR NATURAL AMINO ACIDS-RELATED"/>
    <property type="match status" value="1"/>
</dbReference>
<evidence type="ECO:0000256" key="4">
    <source>
        <dbReference type="ARBA" id="ARBA00022692"/>
    </source>
</evidence>
<sequence length="593" mass="63731">MQIWLNYLDQILIMTTLGLSLNVLLGYTGQVSVASAAFGAIGGYTMGYLVTKNSVNIIWTLLLSLALALIVGALIALVAMRLSVEYLILLTLAFGNVLIGVASATPALGSTYGIIKINSEPHELNFFGWTMARPVDWLLPLFVVLLITFFICWRMGESAYGRTLKGIREDPVATRSMGKNTFKIQIMVFAITSALTAVAGAMNAGWLGVSTPSVWGFNFSLTVVAIVIFGGMANLKGTLIGGFILTALDPFLRRVIKMDPAKAFLVQILIYGVLLVVLVMVRPAGLMPEGRTVSSFFRRKDKSGRTEMIARTASTAEPVFATRKSEGAADQATRHAKWEQAEVVLEAKGISKSFGGIVAAADLDFVLKKGTITALVGPNGAGKTTVFNLLTGNIPPDSGSVTLRGKNITGRSLDAAARQGLVRSFQDVRLFQRLTCLENVVFGVQNQAGEKLSTLFGRPGLVKANDKASYEKAMEWLTFVGMQDFANVPAGALSYGQTKLISLARVLSTEAEVVLLDEPASGIDTKWVDNMLDLVLAIAAQGRTVAIVEHNLRVVTELADHAYFMELGRITAEGTIDDLTNSPRLAAAYFGTV</sequence>
<evidence type="ECO:0000256" key="9">
    <source>
        <dbReference type="SAM" id="Phobius"/>
    </source>
</evidence>
<protein>
    <submittedName>
        <fullName evidence="16">Unannotated protein</fullName>
    </submittedName>
</protein>
<feature type="transmembrane region" description="Helical" evidence="9">
    <location>
        <begin position="135"/>
        <end position="153"/>
    </location>
</feature>
<dbReference type="SUPFAM" id="SSF52540">
    <property type="entry name" value="P-loop containing nucleoside triphosphate hydrolases"/>
    <property type="match status" value="1"/>
</dbReference>
<keyword evidence="4 9" id="KW-0812">Transmembrane</keyword>
<keyword evidence="2" id="KW-0813">Transport</keyword>
<dbReference type="EMBL" id="CAFAAJ010000009">
    <property type="protein sequence ID" value="CAB4790679.1"/>
    <property type="molecule type" value="Genomic_DNA"/>
</dbReference>
<dbReference type="EMBL" id="CAEZYY010000029">
    <property type="protein sequence ID" value="CAB4763140.1"/>
    <property type="molecule type" value="Genomic_DNA"/>
</dbReference>
<evidence type="ECO:0000256" key="1">
    <source>
        <dbReference type="ARBA" id="ARBA00004651"/>
    </source>
</evidence>
<comment type="subcellular location">
    <subcellularLocation>
        <location evidence="1">Cell membrane</location>
        <topology evidence="1">Multi-pass membrane protein</topology>
    </subcellularLocation>
</comment>